<dbReference type="Proteomes" id="UP000289703">
    <property type="component" value="Unassembled WGS sequence"/>
</dbReference>
<dbReference type="PANTHER" id="PTHR21381">
    <property type="entry name" value="ZGC:162297"/>
    <property type="match status" value="1"/>
</dbReference>
<organism evidence="2 3">
    <name type="scientific">Ancylomarina salipaludis</name>
    <dbReference type="NCBI Taxonomy" id="2501299"/>
    <lineage>
        <taxon>Bacteria</taxon>
        <taxon>Pseudomonadati</taxon>
        <taxon>Bacteroidota</taxon>
        <taxon>Bacteroidia</taxon>
        <taxon>Marinilabiliales</taxon>
        <taxon>Marinifilaceae</taxon>
        <taxon>Ancylomarina</taxon>
    </lineage>
</organism>
<dbReference type="AlphaFoldDB" id="A0A4Q1JIQ3"/>
<keyword evidence="3" id="KW-1185">Reference proteome</keyword>
<dbReference type="NCBIfam" id="TIGR00259">
    <property type="entry name" value="thylakoid_BtpA"/>
    <property type="match status" value="1"/>
</dbReference>
<dbReference type="SUPFAM" id="SSF51366">
    <property type="entry name" value="Ribulose-phoshate binding barrel"/>
    <property type="match status" value="1"/>
</dbReference>
<proteinExistence type="inferred from homology"/>
<dbReference type="InterPro" id="IPR011060">
    <property type="entry name" value="RibuloseP-bd_barrel"/>
</dbReference>
<accession>A0A4Q1JIQ3</accession>
<reference evidence="2 3" key="1">
    <citation type="submission" date="2019-01" db="EMBL/GenBank/DDBJ databases">
        <title>Ancylomarina salipaludis sp. nov., isolated from a salt marsh.</title>
        <authorList>
            <person name="Yoon J.-H."/>
        </authorList>
    </citation>
    <scope>NUCLEOTIDE SEQUENCE [LARGE SCALE GENOMIC DNA]</scope>
    <source>
        <strain evidence="2 3">SHSM-M15</strain>
    </source>
</reference>
<sequence length="265" mass="29054">MQFSDKKLIIGMIHVQALPGTPNHKLSVEEISAVAVNEAKQYEKAKLDAIMIENMHDVPYLKGQVGSEITAAMTFVAQAIRNAVSLPLGIQILAGANKEALAVAKAANLDFIRAEGFVFGHVADEGYIDSCAGELMRYRKMIGADEVNVFTDIKKKHSSHAITSDVDIVETAHAAEFFLSDGLIVTGSSTGKAVDIRELDALKDTVDKPILVGSGITADNIAEYWHYANAFIIGSHFKEKGYWMNPISDERLTEFMNRVEILRSR</sequence>
<dbReference type="EMBL" id="SAXA01000017">
    <property type="protein sequence ID" value="RXQ88804.1"/>
    <property type="molecule type" value="Genomic_DNA"/>
</dbReference>
<evidence type="ECO:0000256" key="1">
    <source>
        <dbReference type="ARBA" id="ARBA00006007"/>
    </source>
</evidence>
<dbReference type="RefSeq" id="WP_129255472.1">
    <property type="nucleotide sequence ID" value="NZ_SAXA01000017.1"/>
</dbReference>
<dbReference type="CDD" id="cd04722">
    <property type="entry name" value="TIM_phosphate_binding"/>
    <property type="match status" value="1"/>
</dbReference>
<dbReference type="OrthoDB" id="9791357at2"/>
<evidence type="ECO:0000313" key="3">
    <source>
        <dbReference type="Proteomes" id="UP000289703"/>
    </source>
</evidence>
<dbReference type="PANTHER" id="PTHR21381:SF3">
    <property type="entry name" value="SGC REGION PROTEIN SGCQ-RELATED"/>
    <property type="match status" value="1"/>
</dbReference>
<evidence type="ECO:0000313" key="2">
    <source>
        <dbReference type="EMBL" id="RXQ88804.1"/>
    </source>
</evidence>
<dbReference type="InterPro" id="IPR005137">
    <property type="entry name" value="BtpA"/>
</dbReference>
<dbReference type="PIRSF" id="PIRSF005956">
    <property type="entry name" value="BtpA"/>
    <property type="match status" value="1"/>
</dbReference>
<comment type="caution">
    <text evidence="2">The sequence shown here is derived from an EMBL/GenBank/DDBJ whole genome shotgun (WGS) entry which is preliminary data.</text>
</comment>
<gene>
    <name evidence="2" type="ORF">EO244_14835</name>
</gene>
<protein>
    <submittedName>
        <fullName evidence="2">BtpA/SgcQ family protein</fullName>
    </submittedName>
</protein>
<dbReference type="Pfam" id="PF03437">
    <property type="entry name" value="BtpA"/>
    <property type="match status" value="1"/>
</dbReference>
<name>A0A4Q1JIQ3_9BACT</name>
<comment type="similarity">
    <text evidence="1">Belongs to the BtpA family.</text>
</comment>